<name>A0A5N6NN46_9ASTR</name>
<accession>A0A5N6NN46</accession>
<dbReference type="PROSITE" id="PS50089">
    <property type="entry name" value="ZF_RING_2"/>
    <property type="match status" value="1"/>
</dbReference>
<evidence type="ECO:0000259" key="4">
    <source>
        <dbReference type="PROSITE" id="PS50089"/>
    </source>
</evidence>
<dbReference type="Gene3D" id="3.30.40.10">
    <property type="entry name" value="Zinc/RING finger domain, C3HC4 (zinc finger)"/>
    <property type="match status" value="1"/>
</dbReference>
<dbReference type="Pfam" id="PF13639">
    <property type="entry name" value="zf-RING_2"/>
    <property type="match status" value="1"/>
</dbReference>
<comment type="caution">
    <text evidence="5">The sequence shown here is derived from an EMBL/GenBank/DDBJ whole genome shotgun (WGS) entry which is preliminary data.</text>
</comment>
<feature type="domain" description="RING-type" evidence="4">
    <location>
        <begin position="355"/>
        <end position="397"/>
    </location>
</feature>
<dbReference type="OrthoDB" id="8062037at2759"/>
<evidence type="ECO:0000256" key="1">
    <source>
        <dbReference type="PROSITE-ProRule" id="PRU00175"/>
    </source>
</evidence>
<dbReference type="SUPFAM" id="SSF117070">
    <property type="entry name" value="LEA14-like"/>
    <property type="match status" value="1"/>
</dbReference>
<dbReference type="InterPro" id="IPR013083">
    <property type="entry name" value="Znf_RING/FYVE/PHD"/>
</dbReference>
<dbReference type="GO" id="GO:0016567">
    <property type="term" value="P:protein ubiquitination"/>
    <property type="evidence" value="ECO:0007669"/>
    <property type="project" value="InterPro"/>
</dbReference>
<dbReference type="GO" id="GO:0008270">
    <property type="term" value="F:zinc ion binding"/>
    <property type="evidence" value="ECO:0007669"/>
    <property type="project" value="UniProtKB-KW"/>
</dbReference>
<dbReference type="PANTHER" id="PTHR46592">
    <property type="entry name" value="RING-H2 FINGER PROTEIN ATL67"/>
    <property type="match status" value="1"/>
</dbReference>
<gene>
    <name evidence="5" type="ORF">E3N88_19398</name>
</gene>
<dbReference type="Gene3D" id="2.60.40.1820">
    <property type="match status" value="1"/>
</dbReference>
<feature type="transmembrane region" description="Helical" evidence="3">
    <location>
        <begin position="37"/>
        <end position="63"/>
    </location>
</feature>
<keyword evidence="3" id="KW-1133">Transmembrane helix</keyword>
<dbReference type="InterPro" id="IPR044289">
    <property type="entry name" value="ATL67-70"/>
</dbReference>
<dbReference type="SMART" id="SM00184">
    <property type="entry name" value="RING"/>
    <property type="match status" value="1"/>
</dbReference>
<organism evidence="5 6">
    <name type="scientific">Mikania micrantha</name>
    <name type="common">bitter vine</name>
    <dbReference type="NCBI Taxonomy" id="192012"/>
    <lineage>
        <taxon>Eukaryota</taxon>
        <taxon>Viridiplantae</taxon>
        <taxon>Streptophyta</taxon>
        <taxon>Embryophyta</taxon>
        <taxon>Tracheophyta</taxon>
        <taxon>Spermatophyta</taxon>
        <taxon>Magnoliopsida</taxon>
        <taxon>eudicotyledons</taxon>
        <taxon>Gunneridae</taxon>
        <taxon>Pentapetalae</taxon>
        <taxon>asterids</taxon>
        <taxon>campanulids</taxon>
        <taxon>Asterales</taxon>
        <taxon>Asteraceae</taxon>
        <taxon>Asteroideae</taxon>
        <taxon>Heliantheae alliance</taxon>
        <taxon>Eupatorieae</taxon>
        <taxon>Mikania</taxon>
    </lineage>
</organism>
<dbReference type="EMBL" id="SZYD01000010">
    <property type="protein sequence ID" value="KAD4982727.1"/>
    <property type="molecule type" value="Genomic_DNA"/>
</dbReference>
<keyword evidence="1" id="KW-0862">Zinc</keyword>
<evidence type="ECO:0000256" key="2">
    <source>
        <dbReference type="SAM" id="MobiDB-lite"/>
    </source>
</evidence>
<sequence length="425" mass="46387">MAEKEQVRPLAPASDHHHSNNSDEENPLKKTTSRRKYIKWFGCLVAVVIAVVMVVVILVFTIFKVKEPEIKMNGVMVDNLGFINGSIPGPGTNMSLTADLSVKNPNYSSFRYKNTTTSLSYHGTVIGEARGPPGQSKARRTTRMNVTLNIIVDSVLKDPNLQNDLGTGLLTMSSYTIVGDRTRWGGDAEEIEGLSSATQPPLSKTPPPSSSHLFILQPPCPPPFTAMSTTIHFPPPPPPPPSSIPNAAHYYITNLGLGYAIAIAIAFGFLVLFSSLLLASYICLRHRHTRRNQNAGGVGGGAGSDNGIILPTIVFVDEHHNNEDQNVVGLDQSVINSYPKFPFSKGIPKPIDSLCAICLCEYRESEMMRMLPDCKHCFHLSCVDAWLKLNASCPVCRSSPLPTPLSTPLAEVVPLSQYSDGRRRR</sequence>
<proteinExistence type="predicted"/>
<keyword evidence="3" id="KW-0812">Transmembrane</keyword>
<dbReference type="AlphaFoldDB" id="A0A5N6NN46"/>
<dbReference type="Pfam" id="PF03168">
    <property type="entry name" value="LEA_2"/>
    <property type="match status" value="1"/>
</dbReference>
<keyword evidence="6" id="KW-1185">Reference proteome</keyword>
<evidence type="ECO:0000256" key="3">
    <source>
        <dbReference type="SAM" id="Phobius"/>
    </source>
</evidence>
<feature type="transmembrane region" description="Helical" evidence="3">
    <location>
        <begin position="257"/>
        <end position="284"/>
    </location>
</feature>
<reference evidence="5 6" key="1">
    <citation type="submission" date="2019-05" db="EMBL/GenBank/DDBJ databases">
        <title>Mikania micrantha, genome provides insights into the molecular mechanism of rapid growth.</title>
        <authorList>
            <person name="Liu B."/>
        </authorList>
    </citation>
    <scope>NUCLEOTIDE SEQUENCE [LARGE SCALE GENOMIC DNA]</scope>
    <source>
        <strain evidence="5">NLD-2019</strain>
        <tissue evidence="5">Leaf</tissue>
    </source>
</reference>
<evidence type="ECO:0000313" key="5">
    <source>
        <dbReference type="EMBL" id="KAD4982727.1"/>
    </source>
</evidence>
<dbReference type="PANTHER" id="PTHR46592:SF6">
    <property type="entry name" value="RING-H2 FINGER PROTEIN ATL67"/>
    <property type="match status" value="1"/>
</dbReference>
<dbReference type="Proteomes" id="UP000326396">
    <property type="component" value="Linkage Group LG18"/>
</dbReference>
<dbReference type="InterPro" id="IPR001841">
    <property type="entry name" value="Znf_RING"/>
</dbReference>
<keyword evidence="1" id="KW-0863">Zinc-finger</keyword>
<dbReference type="GO" id="GO:0016740">
    <property type="term" value="F:transferase activity"/>
    <property type="evidence" value="ECO:0007669"/>
    <property type="project" value="InterPro"/>
</dbReference>
<protein>
    <recommendedName>
        <fullName evidence="4">RING-type domain-containing protein</fullName>
    </recommendedName>
</protein>
<dbReference type="InterPro" id="IPR004864">
    <property type="entry name" value="LEA_2"/>
</dbReference>
<keyword evidence="3" id="KW-0472">Membrane</keyword>
<keyword evidence="1" id="KW-0479">Metal-binding</keyword>
<dbReference type="SUPFAM" id="SSF57850">
    <property type="entry name" value="RING/U-box"/>
    <property type="match status" value="1"/>
</dbReference>
<feature type="region of interest" description="Disordered" evidence="2">
    <location>
        <begin position="1"/>
        <end position="29"/>
    </location>
</feature>
<evidence type="ECO:0000313" key="6">
    <source>
        <dbReference type="Proteomes" id="UP000326396"/>
    </source>
</evidence>
<dbReference type="CDD" id="cd16461">
    <property type="entry name" value="RING-H2_EL5-like"/>
    <property type="match status" value="1"/>
</dbReference>